<sequence length="82" mass="9294">MQCLCEVEQWSNRFSTMQESRGCWSPIGAPLSGSQAPLPARPRAVACNPRYLQRTHLAIPETLQCYRQTKAPVYSKLNIDIE</sequence>
<proteinExistence type="predicted"/>
<protein>
    <submittedName>
        <fullName evidence="1">Uncharacterized protein</fullName>
    </submittedName>
</protein>
<gene>
    <name evidence="1" type="ORF">PMACD_LOCUS13386</name>
</gene>
<dbReference type="EMBL" id="CAJOBZ010000061">
    <property type="protein sequence ID" value="CAF4925142.1"/>
    <property type="molecule type" value="Genomic_DNA"/>
</dbReference>
<organism evidence="1 2">
    <name type="scientific">Pieris macdunnoughi</name>
    <dbReference type="NCBI Taxonomy" id="345717"/>
    <lineage>
        <taxon>Eukaryota</taxon>
        <taxon>Metazoa</taxon>
        <taxon>Ecdysozoa</taxon>
        <taxon>Arthropoda</taxon>
        <taxon>Hexapoda</taxon>
        <taxon>Insecta</taxon>
        <taxon>Pterygota</taxon>
        <taxon>Neoptera</taxon>
        <taxon>Endopterygota</taxon>
        <taxon>Lepidoptera</taxon>
        <taxon>Glossata</taxon>
        <taxon>Ditrysia</taxon>
        <taxon>Papilionoidea</taxon>
        <taxon>Pieridae</taxon>
        <taxon>Pierinae</taxon>
        <taxon>Pieris</taxon>
    </lineage>
</organism>
<dbReference type="AlphaFoldDB" id="A0A821WEY5"/>
<evidence type="ECO:0000313" key="2">
    <source>
        <dbReference type="Proteomes" id="UP000663880"/>
    </source>
</evidence>
<reference evidence="1" key="1">
    <citation type="submission" date="2021-02" db="EMBL/GenBank/DDBJ databases">
        <authorList>
            <person name="Steward A R."/>
        </authorList>
    </citation>
    <scope>NUCLEOTIDE SEQUENCE</scope>
</reference>
<dbReference type="Proteomes" id="UP000663880">
    <property type="component" value="Unassembled WGS sequence"/>
</dbReference>
<name>A0A821WEY5_9NEOP</name>
<evidence type="ECO:0000313" key="1">
    <source>
        <dbReference type="EMBL" id="CAF4925142.1"/>
    </source>
</evidence>
<comment type="caution">
    <text evidence="1">The sequence shown here is derived from an EMBL/GenBank/DDBJ whole genome shotgun (WGS) entry which is preliminary data.</text>
</comment>
<keyword evidence="2" id="KW-1185">Reference proteome</keyword>
<accession>A0A821WEY5</accession>